<protein>
    <recommendedName>
        <fullName evidence="1">RNA ligase domain-containing protein</fullName>
    </recommendedName>
</protein>
<reference evidence="2" key="1">
    <citation type="journal article" date="2023" name="Mol. Phylogenet. Evol.">
        <title>Genome-scale phylogeny and comparative genomics of the fungal order Sordariales.</title>
        <authorList>
            <person name="Hensen N."/>
            <person name="Bonometti L."/>
            <person name="Westerberg I."/>
            <person name="Brannstrom I.O."/>
            <person name="Guillou S."/>
            <person name="Cros-Aarteil S."/>
            <person name="Calhoun S."/>
            <person name="Haridas S."/>
            <person name="Kuo A."/>
            <person name="Mondo S."/>
            <person name="Pangilinan J."/>
            <person name="Riley R."/>
            <person name="LaButti K."/>
            <person name="Andreopoulos B."/>
            <person name="Lipzen A."/>
            <person name="Chen C."/>
            <person name="Yan M."/>
            <person name="Daum C."/>
            <person name="Ng V."/>
            <person name="Clum A."/>
            <person name="Steindorff A."/>
            <person name="Ohm R.A."/>
            <person name="Martin F."/>
            <person name="Silar P."/>
            <person name="Natvig D.O."/>
            <person name="Lalanne C."/>
            <person name="Gautier V."/>
            <person name="Ament-Velasquez S.L."/>
            <person name="Kruys A."/>
            <person name="Hutchinson M.I."/>
            <person name="Powell A.J."/>
            <person name="Barry K."/>
            <person name="Miller A.N."/>
            <person name="Grigoriev I.V."/>
            <person name="Debuchy R."/>
            <person name="Gladieux P."/>
            <person name="Hiltunen Thoren M."/>
            <person name="Johannesson H."/>
        </authorList>
    </citation>
    <scope>NUCLEOTIDE SEQUENCE</scope>
    <source>
        <strain evidence="2">CBS 892.96</strain>
    </source>
</reference>
<keyword evidence="3" id="KW-1185">Reference proteome</keyword>
<reference evidence="2" key="2">
    <citation type="submission" date="2023-05" db="EMBL/GenBank/DDBJ databases">
        <authorList>
            <consortium name="Lawrence Berkeley National Laboratory"/>
            <person name="Steindorff A."/>
            <person name="Hensen N."/>
            <person name="Bonometti L."/>
            <person name="Westerberg I."/>
            <person name="Brannstrom I.O."/>
            <person name="Guillou S."/>
            <person name="Cros-Aarteil S."/>
            <person name="Calhoun S."/>
            <person name="Haridas S."/>
            <person name="Kuo A."/>
            <person name="Mondo S."/>
            <person name="Pangilinan J."/>
            <person name="Riley R."/>
            <person name="Labutti K."/>
            <person name="Andreopoulos B."/>
            <person name="Lipzen A."/>
            <person name="Chen C."/>
            <person name="Yanf M."/>
            <person name="Daum C."/>
            <person name="Ng V."/>
            <person name="Clum A."/>
            <person name="Ohm R."/>
            <person name="Martin F."/>
            <person name="Silar P."/>
            <person name="Natvig D."/>
            <person name="Lalanne C."/>
            <person name="Gautier V."/>
            <person name="Ament-Velasquez S.L."/>
            <person name="Kruys A."/>
            <person name="Hutchinson M.I."/>
            <person name="Powell A.J."/>
            <person name="Barry K."/>
            <person name="Miller A.N."/>
            <person name="Grigoriev I.V."/>
            <person name="Debuchy R."/>
            <person name="Gladieux P."/>
            <person name="Thoren M.H."/>
            <person name="Johannesson H."/>
        </authorList>
    </citation>
    <scope>NUCLEOTIDE SEQUENCE</scope>
    <source>
        <strain evidence="2">CBS 892.96</strain>
    </source>
</reference>
<organism evidence="2 3">
    <name type="scientific">Triangularia setosa</name>
    <dbReference type="NCBI Taxonomy" id="2587417"/>
    <lineage>
        <taxon>Eukaryota</taxon>
        <taxon>Fungi</taxon>
        <taxon>Dikarya</taxon>
        <taxon>Ascomycota</taxon>
        <taxon>Pezizomycotina</taxon>
        <taxon>Sordariomycetes</taxon>
        <taxon>Sordariomycetidae</taxon>
        <taxon>Sordariales</taxon>
        <taxon>Podosporaceae</taxon>
        <taxon>Triangularia</taxon>
    </lineage>
</organism>
<evidence type="ECO:0000259" key="1">
    <source>
        <dbReference type="Pfam" id="PF09414"/>
    </source>
</evidence>
<sequence length="356" mass="40701">MPTHRSYNRKLAKIRRITAVEEVTKRFGAVRIDGWKALVLNDENFMPNELVLFCEVDLFVPHRNPYSKQFARWGTLQAMDGEEGWRIATQKLVYHRDSEKLKVTSQGRVFHLKHFPTIVRDFRALKLEAPTSGEASMEAFIRNTDFVDTLGIKKWESLARWSGPDPQQNPKTPSFIASAKMDRLQNCPNLFLKPKYKRYTYQQTVKLDGSAITVYFVNKDCRLFEQLPLLNNNTLALYRDSCIFDSGRVGICSSSKDIIYSVQSAQQFIDTATGLQLSKLLFKLGLNIAIQGELVGFNTRGNPYGYTNLLKKGKGKDGEDKLDDFGNGYDFFVYAIVDIDSGKRWNPKAVSKFTEE</sequence>
<gene>
    <name evidence="2" type="ORF">QBC36DRAFT_200941</name>
</gene>
<proteinExistence type="predicted"/>
<name>A0AAN6VYY3_9PEZI</name>
<dbReference type="InterPro" id="IPR021122">
    <property type="entry name" value="RNA_ligase_dom_REL/Rnl2"/>
</dbReference>
<evidence type="ECO:0000313" key="2">
    <source>
        <dbReference type="EMBL" id="KAK4170672.1"/>
    </source>
</evidence>
<feature type="domain" description="RNA ligase" evidence="1">
    <location>
        <begin position="201"/>
        <end position="355"/>
    </location>
</feature>
<dbReference type="AlphaFoldDB" id="A0AAN6VYY3"/>
<comment type="caution">
    <text evidence="2">The sequence shown here is derived from an EMBL/GenBank/DDBJ whole genome shotgun (WGS) entry which is preliminary data.</text>
</comment>
<dbReference type="Proteomes" id="UP001302321">
    <property type="component" value="Unassembled WGS sequence"/>
</dbReference>
<dbReference type="Pfam" id="PF21189">
    <property type="entry name" value="PHA02142"/>
    <property type="match status" value="1"/>
</dbReference>
<dbReference type="EMBL" id="MU866850">
    <property type="protein sequence ID" value="KAK4170672.1"/>
    <property type="molecule type" value="Genomic_DNA"/>
</dbReference>
<evidence type="ECO:0000313" key="3">
    <source>
        <dbReference type="Proteomes" id="UP001302321"/>
    </source>
</evidence>
<accession>A0AAN6VYY3</accession>
<dbReference type="Pfam" id="PF09414">
    <property type="entry name" value="RNA_ligase"/>
    <property type="match status" value="1"/>
</dbReference>